<comment type="similarity">
    <text evidence="2">Belongs to the UPF0324 family.</text>
</comment>
<dbReference type="PANTHER" id="PTHR30106:SF2">
    <property type="entry name" value="UPF0324 INNER MEMBRANE PROTEIN YEIH"/>
    <property type="match status" value="1"/>
</dbReference>
<feature type="transmembrane region" description="Helical" evidence="7">
    <location>
        <begin position="317"/>
        <end position="339"/>
    </location>
</feature>
<feature type="transmembrane region" description="Helical" evidence="7">
    <location>
        <begin position="259"/>
        <end position="276"/>
    </location>
</feature>
<feature type="transmembrane region" description="Helical" evidence="7">
    <location>
        <begin position="5"/>
        <end position="28"/>
    </location>
</feature>
<feature type="transmembrane region" description="Helical" evidence="7">
    <location>
        <begin position="228"/>
        <end position="247"/>
    </location>
</feature>
<evidence type="ECO:0000313" key="9">
    <source>
        <dbReference type="EMBL" id="TLE01708.1"/>
    </source>
</evidence>
<name>A0A099U203_9HELI</name>
<gene>
    <name evidence="8" type="primary">yeiH</name>
    <name evidence="9" type="ORF">LS73_000850</name>
    <name evidence="8" type="ORF">NCTC12714_01155</name>
</gene>
<comment type="subcellular location">
    <subcellularLocation>
        <location evidence="1">Cell membrane</location>
        <topology evidence="1">Multi-pass membrane protein</topology>
    </subcellularLocation>
</comment>
<feature type="transmembrane region" description="Helical" evidence="7">
    <location>
        <begin position="34"/>
        <end position="53"/>
    </location>
</feature>
<feature type="transmembrane region" description="Helical" evidence="7">
    <location>
        <begin position="96"/>
        <end position="115"/>
    </location>
</feature>
<dbReference type="GO" id="GO:0005886">
    <property type="term" value="C:plasma membrane"/>
    <property type="evidence" value="ECO:0007669"/>
    <property type="project" value="UniProtKB-SubCell"/>
</dbReference>
<dbReference type="Proteomes" id="UP000255139">
    <property type="component" value="Unassembled WGS sequence"/>
</dbReference>
<accession>A0A099U203</accession>
<evidence type="ECO:0000256" key="4">
    <source>
        <dbReference type="ARBA" id="ARBA00022692"/>
    </source>
</evidence>
<evidence type="ECO:0000256" key="6">
    <source>
        <dbReference type="ARBA" id="ARBA00023136"/>
    </source>
</evidence>
<evidence type="ECO:0000256" key="2">
    <source>
        <dbReference type="ARBA" id="ARBA00007977"/>
    </source>
</evidence>
<evidence type="ECO:0000256" key="1">
    <source>
        <dbReference type="ARBA" id="ARBA00004651"/>
    </source>
</evidence>
<sequence length="345" mass="37540">MRNFVFFNAGGIFLAFCIATASIFIANLDYTKSLHISPLIIGVCFGILLSDLYRKNHSFHKKMEAGIGFSAKRILRLGIILYGFNVSLNDITDVGFVGVLLSLVVVISILIIGFFLGTKVLKLDRDLSILVSAGAAICGAAAILAMESAIKSETYKGVIAVGTVVVFGLIGMFVYPVLYQLGFIPLDFIQEGLYIGITLHEVANVVGAGDAISPECASYALIVKMIRVMLLVPTLIIVPLLLQKFFYDDKPQTRNKLHIPWFAIGFMIVIVLHSIIDFPSVIIESGKLICVLFLTMSMCALGLQTDLKKFISLGGAAFKLAFLLSLILFVGGFILIYSLSLTHII</sequence>
<evidence type="ECO:0000313" key="10">
    <source>
        <dbReference type="Proteomes" id="UP000029922"/>
    </source>
</evidence>
<keyword evidence="11" id="KW-1185">Reference proteome</keyword>
<dbReference type="OrthoDB" id="9805703at2"/>
<organism evidence="8 11">
    <name type="scientific">Helicobacter muridarum</name>
    <dbReference type="NCBI Taxonomy" id="216"/>
    <lineage>
        <taxon>Bacteria</taxon>
        <taxon>Pseudomonadati</taxon>
        <taxon>Campylobacterota</taxon>
        <taxon>Epsilonproteobacteria</taxon>
        <taxon>Campylobacterales</taxon>
        <taxon>Helicobacteraceae</taxon>
        <taxon>Helicobacter</taxon>
    </lineage>
</organism>
<keyword evidence="3" id="KW-1003">Cell membrane</keyword>
<evidence type="ECO:0000256" key="7">
    <source>
        <dbReference type="SAM" id="Phobius"/>
    </source>
</evidence>
<reference evidence="9 10" key="1">
    <citation type="journal article" date="2014" name="Genome Announc.">
        <title>Draft genome sequences of eight enterohepatic helicobacter species isolated from both laboratory and wild rodents.</title>
        <authorList>
            <person name="Sheh A."/>
            <person name="Shen Z."/>
            <person name="Fox J.G."/>
        </authorList>
    </citation>
    <scope>NUCLEOTIDE SEQUENCE [LARGE SCALE GENOMIC DNA]</scope>
    <source>
        <strain evidence="9 10">ST1</strain>
    </source>
</reference>
<protein>
    <submittedName>
        <fullName evidence="8">Putative membrane protein YeiH</fullName>
    </submittedName>
    <submittedName>
        <fullName evidence="9">Putative sulfate exporter family transporter</fullName>
    </submittedName>
</protein>
<dbReference type="EMBL" id="UGJE01000002">
    <property type="protein sequence ID" value="STQ86348.1"/>
    <property type="molecule type" value="Genomic_DNA"/>
</dbReference>
<keyword evidence="6 7" id="KW-0472">Membrane</keyword>
<evidence type="ECO:0000313" key="11">
    <source>
        <dbReference type="Proteomes" id="UP000255139"/>
    </source>
</evidence>
<evidence type="ECO:0000256" key="3">
    <source>
        <dbReference type="ARBA" id="ARBA00022475"/>
    </source>
</evidence>
<dbReference type="Pfam" id="PF03601">
    <property type="entry name" value="Cons_hypoth698"/>
    <property type="match status" value="1"/>
</dbReference>
<feature type="transmembrane region" description="Helical" evidence="7">
    <location>
        <begin position="288"/>
        <end position="305"/>
    </location>
</feature>
<evidence type="ECO:0000256" key="5">
    <source>
        <dbReference type="ARBA" id="ARBA00022989"/>
    </source>
</evidence>
<evidence type="ECO:0000313" key="8">
    <source>
        <dbReference type="EMBL" id="STQ86348.1"/>
    </source>
</evidence>
<dbReference type="RefSeq" id="WP_034557078.1">
    <property type="nucleotide sequence ID" value="NZ_FZML01000010.1"/>
</dbReference>
<dbReference type="EMBL" id="JRPD02000001">
    <property type="protein sequence ID" value="TLE01708.1"/>
    <property type="molecule type" value="Genomic_DNA"/>
</dbReference>
<reference evidence="8 11" key="2">
    <citation type="submission" date="2018-06" db="EMBL/GenBank/DDBJ databases">
        <authorList>
            <consortium name="Pathogen Informatics"/>
            <person name="Doyle S."/>
        </authorList>
    </citation>
    <scope>NUCLEOTIDE SEQUENCE [LARGE SCALE GENOMIC DNA]</scope>
    <source>
        <strain evidence="8 11">NCTC12714</strain>
    </source>
</reference>
<keyword evidence="5 7" id="KW-1133">Transmembrane helix</keyword>
<dbReference type="PANTHER" id="PTHR30106">
    <property type="entry name" value="INNER MEMBRANE PROTEIN YEIH-RELATED"/>
    <property type="match status" value="1"/>
</dbReference>
<keyword evidence="4 7" id="KW-0812">Transmembrane</keyword>
<feature type="transmembrane region" description="Helical" evidence="7">
    <location>
        <begin position="127"/>
        <end position="146"/>
    </location>
</feature>
<dbReference type="InterPro" id="IPR018383">
    <property type="entry name" value="UPF0324_pro"/>
</dbReference>
<proteinExistence type="inferred from homology"/>
<feature type="transmembrane region" description="Helical" evidence="7">
    <location>
        <begin position="158"/>
        <end position="178"/>
    </location>
</feature>
<dbReference type="Proteomes" id="UP000029922">
    <property type="component" value="Unassembled WGS sequence"/>
</dbReference>
<dbReference type="AlphaFoldDB" id="A0A099U203"/>